<dbReference type="AlphaFoldDB" id="A0A838CWL7"/>
<name>A0A838CWL7_9BACI</name>
<dbReference type="InterPro" id="IPR027417">
    <property type="entry name" value="P-loop_NTPase"/>
</dbReference>
<dbReference type="InterPro" id="IPR003593">
    <property type="entry name" value="AAA+_ATPase"/>
</dbReference>
<dbReference type="CDD" id="cd03230">
    <property type="entry name" value="ABC_DR_subfamily_A"/>
    <property type="match status" value="1"/>
</dbReference>
<protein>
    <submittedName>
        <fullName evidence="5">ABC transporter ATP-binding protein</fullName>
    </submittedName>
</protein>
<evidence type="ECO:0000313" key="6">
    <source>
        <dbReference type="Proteomes" id="UP000571017"/>
    </source>
</evidence>
<evidence type="ECO:0000256" key="3">
    <source>
        <dbReference type="ARBA" id="ARBA00022840"/>
    </source>
</evidence>
<feature type="domain" description="ABC transporter" evidence="4">
    <location>
        <begin position="4"/>
        <end position="229"/>
    </location>
</feature>
<dbReference type="InterPro" id="IPR051782">
    <property type="entry name" value="ABC_Transporter_VariousFunc"/>
</dbReference>
<dbReference type="PROSITE" id="PS50893">
    <property type="entry name" value="ABC_TRANSPORTER_2"/>
    <property type="match status" value="1"/>
</dbReference>
<dbReference type="RefSeq" id="WP_181473349.1">
    <property type="nucleotide sequence ID" value="NZ_JACEFG010000003.1"/>
</dbReference>
<organism evidence="5 6">
    <name type="scientific">Halobacillus locisalis</name>
    <dbReference type="NCBI Taxonomy" id="220753"/>
    <lineage>
        <taxon>Bacteria</taxon>
        <taxon>Bacillati</taxon>
        <taxon>Bacillota</taxon>
        <taxon>Bacilli</taxon>
        <taxon>Bacillales</taxon>
        <taxon>Bacillaceae</taxon>
        <taxon>Halobacillus</taxon>
    </lineage>
</organism>
<reference evidence="5 6" key="1">
    <citation type="journal article" date="2004" name="Extremophiles">
        <title>Halobacillus locisalis sp. nov., a halophilic bacterium isolated from a marine solar saltern of the Yellow Sea in Korea.</title>
        <authorList>
            <person name="Yoon J.H."/>
            <person name="Kang K.H."/>
            <person name="Oh T.K."/>
            <person name="Park Y.H."/>
        </authorList>
    </citation>
    <scope>NUCLEOTIDE SEQUENCE [LARGE SCALE GENOMIC DNA]</scope>
    <source>
        <strain evidence="5 6">KCTC 3788</strain>
    </source>
</reference>
<accession>A0A838CWL7</accession>
<dbReference type="SMART" id="SM00382">
    <property type="entry name" value="AAA"/>
    <property type="match status" value="1"/>
</dbReference>
<dbReference type="GO" id="GO:0005524">
    <property type="term" value="F:ATP binding"/>
    <property type="evidence" value="ECO:0007669"/>
    <property type="project" value="UniProtKB-KW"/>
</dbReference>
<comment type="caution">
    <text evidence="5">The sequence shown here is derived from an EMBL/GenBank/DDBJ whole genome shotgun (WGS) entry which is preliminary data.</text>
</comment>
<evidence type="ECO:0000313" key="5">
    <source>
        <dbReference type="EMBL" id="MBA2176324.1"/>
    </source>
</evidence>
<dbReference type="PANTHER" id="PTHR42939:SF1">
    <property type="entry name" value="ABC TRANSPORTER ATP-BINDING PROTEIN ALBC-RELATED"/>
    <property type="match status" value="1"/>
</dbReference>
<dbReference type="Gene3D" id="3.40.50.300">
    <property type="entry name" value="P-loop containing nucleotide triphosphate hydrolases"/>
    <property type="match status" value="1"/>
</dbReference>
<dbReference type="Proteomes" id="UP000571017">
    <property type="component" value="Unassembled WGS sequence"/>
</dbReference>
<evidence type="ECO:0000259" key="4">
    <source>
        <dbReference type="PROSITE" id="PS50893"/>
    </source>
</evidence>
<dbReference type="EMBL" id="JACEFG010000003">
    <property type="protein sequence ID" value="MBA2176324.1"/>
    <property type="molecule type" value="Genomic_DNA"/>
</dbReference>
<evidence type="ECO:0000256" key="1">
    <source>
        <dbReference type="ARBA" id="ARBA00022448"/>
    </source>
</evidence>
<dbReference type="GO" id="GO:0016887">
    <property type="term" value="F:ATP hydrolysis activity"/>
    <property type="evidence" value="ECO:0007669"/>
    <property type="project" value="InterPro"/>
</dbReference>
<keyword evidence="2" id="KW-0547">Nucleotide-binding</keyword>
<proteinExistence type="predicted"/>
<dbReference type="Pfam" id="PF00005">
    <property type="entry name" value="ABC_tran"/>
    <property type="match status" value="1"/>
</dbReference>
<dbReference type="PANTHER" id="PTHR42939">
    <property type="entry name" value="ABC TRANSPORTER ATP-BINDING PROTEIN ALBC-RELATED"/>
    <property type="match status" value="1"/>
</dbReference>
<gene>
    <name evidence="5" type="ORF">H0266_15615</name>
</gene>
<keyword evidence="1" id="KW-0813">Transport</keyword>
<dbReference type="SUPFAM" id="SSF52540">
    <property type="entry name" value="P-loop containing nucleoside triphosphate hydrolases"/>
    <property type="match status" value="1"/>
</dbReference>
<sequence>MKAIHCKELTKQYRRKAALDGVDLSIDDNKIIGLIGRNGAGKTTLLKIISGMLRESSGHVEVFSKRPFNNLFVSANSIYIDDQMNFPPSLTLKELLKEGRRFYKNWDHDLALRLFEHFGFHEKESHKNLSKGKESTFNMIVGLCSRCPLTIFDEPTTGMDAAVRKDFHRALLKDYIAHPRTILLSTHYMNEMEDLFEEVVLLDHGKLRLHTTMDDLREYAIGLSGKVSSVQPWLEGRDVLDQQESGLDDVQVAVKHDYTDGEIQRMRLDGISVTSIQPTDACMFLTKQEGGGLDHVFRSNESE</sequence>
<keyword evidence="6" id="KW-1185">Reference proteome</keyword>
<evidence type="ECO:0000256" key="2">
    <source>
        <dbReference type="ARBA" id="ARBA00022741"/>
    </source>
</evidence>
<dbReference type="InterPro" id="IPR003439">
    <property type="entry name" value="ABC_transporter-like_ATP-bd"/>
</dbReference>
<keyword evidence="3 5" id="KW-0067">ATP-binding</keyword>